<keyword evidence="2" id="KW-1185">Reference proteome</keyword>
<dbReference type="InterPro" id="IPR011990">
    <property type="entry name" value="TPR-like_helical_dom_sf"/>
</dbReference>
<evidence type="ECO:0000313" key="2">
    <source>
        <dbReference type="Proteomes" id="UP001596226"/>
    </source>
</evidence>
<proteinExistence type="predicted"/>
<gene>
    <name evidence="1" type="ORF">ACFQGL_14100</name>
</gene>
<dbReference type="Gene3D" id="1.25.40.10">
    <property type="entry name" value="Tetratricopeptide repeat domain"/>
    <property type="match status" value="1"/>
</dbReference>
<accession>A0ABW1H4B5</accession>
<dbReference type="EMBL" id="JBHSQS010000007">
    <property type="protein sequence ID" value="MFC5924479.1"/>
    <property type="molecule type" value="Genomic_DNA"/>
</dbReference>
<dbReference type="Proteomes" id="UP001596226">
    <property type="component" value="Unassembled WGS sequence"/>
</dbReference>
<protein>
    <submittedName>
        <fullName evidence="1">Tetratricopeptide repeat protein</fullName>
    </submittedName>
</protein>
<dbReference type="SUPFAM" id="SSF48452">
    <property type="entry name" value="TPR-like"/>
    <property type="match status" value="1"/>
</dbReference>
<dbReference type="RefSeq" id="WP_377511203.1">
    <property type="nucleotide sequence ID" value="NZ_JBHSQS010000007.1"/>
</dbReference>
<sequence>MSSDSYSGRARAAFRRGETAAVARMSRDEVARARAAGDAPAEVEALYMLSRLAVRADDLTEADRLASEALAVAIRAGQRHLEERPRHVLAAVARMSGDLARARELYLDSIALNVALAQPKTVNSEYHNLGFTELRLGNIERAREIFAGVREGVFAEGYDDFVPYALVASAVMAAVDGDWSRAARLLGVADKAFRALGQVPDPDDAAELRWARELTTSMIGQDAFDEQYGRGGALNPRTTLATDASSR</sequence>
<reference evidence="2" key="1">
    <citation type="journal article" date="2019" name="Int. J. Syst. Evol. Microbiol.">
        <title>The Global Catalogue of Microorganisms (GCM) 10K type strain sequencing project: providing services to taxonomists for standard genome sequencing and annotation.</title>
        <authorList>
            <consortium name="The Broad Institute Genomics Platform"/>
            <consortium name="The Broad Institute Genome Sequencing Center for Infectious Disease"/>
            <person name="Wu L."/>
            <person name="Ma J."/>
        </authorList>
    </citation>
    <scope>NUCLEOTIDE SEQUENCE [LARGE SCALE GENOMIC DNA]</scope>
    <source>
        <strain evidence="2">CGMCC 4.7144</strain>
    </source>
</reference>
<evidence type="ECO:0000313" key="1">
    <source>
        <dbReference type="EMBL" id="MFC5924479.1"/>
    </source>
</evidence>
<name>A0ABW1H4B5_9ACTN</name>
<organism evidence="1 2">
    <name type="scientific">Micromonospora vulcania</name>
    <dbReference type="NCBI Taxonomy" id="1441873"/>
    <lineage>
        <taxon>Bacteria</taxon>
        <taxon>Bacillati</taxon>
        <taxon>Actinomycetota</taxon>
        <taxon>Actinomycetes</taxon>
        <taxon>Micromonosporales</taxon>
        <taxon>Micromonosporaceae</taxon>
        <taxon>Micromonospora</taxon>
    </lineage>
</organism>
<comment type="caution">
    <text evidence="1">The sequence shown here is derived from an EMBL/GenBank/DDBJ whole genome shotgun (WGS) entry which is preliminary data.</text>
</comment>